<feature type="domain" description="AB hydrolase-1" evidence="1">
    <location>
        <begin position="31"/>
        <end position="260"/>
    </location>
</feature>
<accession>A0A6N7KNF4</accession>
<dbReference type="InterPro" id="IPR000073">
    <property type="entry name" value="AB_hydrolase_1"/>
</dbReference>
<dbReference type="PANTHER" id="PTHR43194:SF2">
    <property type="entry name" value="PEROXISOMAL MEMBRANE PROTEIN LPX1"/>
    <property type="match status" value="1"/>
</dbReference>
<gene>
    <name evidence="2" type="ORF">F7Q99_11715</name>
</gene>
<dbReference type="PANTHER" id="PTHR43194">
    <property type="entry name" value="HYDROLASE ALPHA/BETA FOLD FAMILY"/>
    <property type="match status" value="1"/>
</dbReference>
<proteinExistence type="predicted"/>
<reference evidence="2 3" key="1">
    <citation type="submission" date="2019-09" db="EMBL/GenBank/DDBJ databases">
        <title>Genome Sequences of Streptomyces kaniharaensis ATCC 21070.</title>
        <authorList>
            <person name="Zhu W."/>
            <person name="De Crecy-Lagard V."/>
            <person name="Richards N.G."/>
        </authorList>
    </citation>
    <scope>NUCLEOTIDE SEQUENCE [LARGE SCALE GENOMIC DNA]</scope>
    <source>
        <strain evidence="2 3">SF-557</strain>
    </source>
</reference>
<dbReference type="Proteomes" id="UP000450000">
    <property type="component" value="Unassembled WGS sequence"/>
</dbReference>
<dbReference type="PRINTS" id="PR00111">
    <property type="entry name" value="ABHYDROLASE"/>
</dbReference>
<comment type="caution">
    <text evidence="2">The sequence shown here is derived from an EMBL/GenBank/DDBJ whole genome shotgun (WGS) entry which is preliminary data.</text>
</comment>
<dbReference type="InterPro" id="IPR000639">
    <property type="entry name" value="Epox_hydrolase-like"/>
</dbReference>
<evidence type="ECO:0000313" key="3">
    <source>
        <dbReference type="Proteomes" id="UP000450000"/>
    </source>
</evidence>
<name>A0A6N7KNF4_9ACTN</name>
<dbReference type="PRINTS" id="PR00412">
    <property type="entry name" value="EPOXHYDRLASE"/>
</dbReference>
<dbReference type="SUPFAM" id="SSF53474">
    <property type="entry name" value="alpha/beta-Hydrolases"/>
    <property type="match status" value="1"/>
</dbReference>
<dbReference type="AlphaFoldDB" id="A0A6N7KNF4"/>
<evidence type="ECO:0000313" key="2">
    <source>
        <dbReference type="EMBL" id="MQS12941.1"/>
    </source>
</evidence>
<protein>
    <submittedName>
        <fullName evidence="2">Alpha/beta hydrolase</fullName>
    </submittedName>
</protein>
<keyword evidence="2" id="KW-0378">Hydrolase</keyword>
<dbReference type="Gene3D" id="3.40.50.1820">
    <property type="entry name" value="alpha/beta hydrolase"/>
    <property type="match status" value="1"/>
</dbReference>
<dbReference type="InterPro" id="IPR029058">
    <property type="entry name" value="AB_hydrolase_fold"/>
</dbReference>
<keyword evidence="3" id="KW-1185">Reference proteome</keyword>
<dbReference type="GO" id="GO:0016787">
    <property type="term" value="F:hydrolase activity"/>
    <property type="evidence" value="ECO:0007669"/>
    <property type="project" value="UniProtKB-KW"/>
</dbReference>
<sequence length="275" mass="29176">MNGTPAPSTQFLDVPGGRLAFDDTRQGDGAPVVLLPGMLDTRAAYRHLRPLLTAAGRRVITMDLRGFGESSIVWDDYTPAAIATDVLALLDHLGIERAVLVGSSYTGATVVKVAGDAPERVAGIVLLDSFVENPPQNALMRGVVRVMGTMLVHWPAFWGFYQRKLAYPGARPADFDAYVNGLVAAMRTPGRKTATRGHVSGDAAPVGWTAAVRCPALVVMGSKDPDFPKPEAVADRQAAALNARKVMIEGSGHYPMADNPRATADALLAFLAETA</sequence>
<dbReference type="InterPro" id="IPR050228">
    <property type="entry name" value="Carboxylesterase_BioH"/>
</dbReference>
<dbReference type="OrthoDB" id="3771266at2"/>
<dbReference type="Pfam" id="PF00561">
    <property type="entry name" value="Abhydrolase_1"/>
    <property type="match status" value="1"/>
</dbReference>
<organism evidence="2 3">
    <name type="scientific">Streptomyces kaniharaensis</name>
    <dbReference type="NCBI Taxonomy" id="212423"/>
    <lineage>
        <taxon>Bacteria</taxon>
        <taxon>Bacillati</taxon>
        <taxon>Actinomycetota</taxon>
        <taxon>Actinomycetes</taxon>
        <taxon>Kitasatosporales</taxon>
        <taxon>Streptomycetaceae</taxon>
        <taxon>Streptomyces</taxon>
    </lineage>
</organism>
<dbReference type="EMBL" id="WBOF01000001">
    <property type="protein sequence ID" value="MQS12941.1"/>
    <property type="molecule type" value="Genomic_DNA"/>
</dbReference>
<dbReference type="RefSeq" id="WP_153461179.1">
    <property type="nucleotide sequence ID" value="NZ_WBOF01000001.1"/>
</dbReference>
<evidence type="ECO:0000259" key="1">
    <source>
        <dbReference type="Pfam" id="PF00561"/>
    </source>
</evidence>